<accession>A0A316G174</accession>
<organism evidence="7 8">
    <name type="scientific">Silicimonas algicola</name>
    <dbReference type="NCBI Taxonomy" id="1826607"/>
    <lineage>
        <taxon>Bacteria</taxon>
        <taxon>Pseudomonadati</taxon>
        <taxon>Pseudomonadota</taxon>
        <taxon>Alphaproteobacteria</taxon>
        <taxon>Rhodobacterales</taxon>
        <taxon>Paracoccaceae</taxon>
    </lineage>
</organism>
<comment type="cofactor">
    <cofactor evidence="1">
        <name>FAD</name>
        <dbReference type="ChEBI" id="CHEBI:57692"/>
    </cofactor>
</comment>
<dbReference type="EMBL" id="QGGV01000013">
    <property type="protein sequence ID" value="PWK53550.1"/>
    <property type="molecule type" value="Genomic_DNA"/>
</dbReference>
<evidence type="ECO:0000313" key="7">
    <source>
        <dbReference type="EMBL" id="PWK53550.1"/>
    </source>
</evidence>
<dbReference type="InterPro" id="IPR016166">
    <property type="entry name" value="FAD-bd_PCMH"/>
</dbReference>
<keyword evidence="8" id="KW-1185">Reference proteome</keyword>
<dbReference type="AlphaFoldDB" id="A0A316G174"/>
<protein>
    <submittedName>
        <fullName evidence="7">FAD/FMN-containing dehydrogenase</fullName>
    </submittedName>
</protein>
<dbReference type="SUPFAM" id="SSF56176">
    <property type="entry name" value="FAD-binding/transporter-associated domain-like"/>
    <property type="match status" value="1"/>
</dbReference>
<dbReference type="Pfam" id="PF01565">
    <property type="entry name" value="FAD_binding_4"/>
    <property type="match status" value="1"/>
</dbReference>
<dbReference type="GO" id="GO:0016491">
    <property type="term" value="F:oxidoreductase activity"/>
    <property type="evidence" value="ECO:0007669"/>
    <property type="project" value="UniProtKB-KW"/>
</dbReference>
<dbReference type="Gene3D" id="3.30.43.10">
    <property type="entry name" value="Uridine Diphospho-n-acetylenolpyruvylglucosamine Reductase, domain 2"/>
    <property type="match status" value="1"/>
</dbReference>
<dbReference type="PANTHER" id="PTHR42973:SF39">
    <property type="entry name" value="FAD-BINDING PCMH-TYPE DOMAIN-CONTAINING PROTEIN"/>
    <property type="match status" value="1"/>
</dbReference>
<keyword evidence="3" id="KW-0285">Flavoprotein</keyword>
<dbReference type="RefSeq" id="WP_109761016.1">
    <property type="nucleotide sequence ID" value="NZ_CP034588.1"/>
</dbReference>
<evidence type="ECO:0000313" key="8">
    <source>
        <dbReference type="Proteomes" id="UP000245390"/>
    </source>
</evidence>
<dbReference type="OrthoDB" id="9775082at2"/>
<comment type="caution">
    <text evidence="7">The sequence shown here is derived from an EMBL/GenBank/DDBJ whole genome shotgun (WGS) entry which is preliminary data.</text>
</comment>
<keyword evidence="4" id="KW-0274">FAD</keyword>
<dbReference type="InterPro" id="IPR050416">
    <property type="entry name" value="FAD-linked_Oxidoreductase"/>
</dbReference>
<name>A0A316G174_9RHOB</name>
<dbReference type="InterPro" id="IPR036318">
    <property type="entry name" value="FAD-bd_PCMH-like_sf"/>
</dbReference>
<evidence type="ECO:0000259" key="6">
    <source>
        <dbReference type="PROSITE" id="PS51387"/>
    </source>
</evidence>
<dbReference type="PANTHER" id="PTHR42973">
    <property type="entry name" value="BINDING OXIDOREDUCTASE, PUTATIVE (AFU_ORTHOLOGUE AFUA_1G17690)-RELATED"/>
    <property type="match status" value="1"/>
</dbReference>
<evidence type="ECO:0000256" key="5">
    <source>
        <dbReference type="ARBA" id="ARBA00023002"/>
    </source>
</evidence>
<evidence type="ECO:0000256" key="2">
    <source>
        <dbReference type="ARBA" id="ARBA00005466"/>
    </source>
</evidence>
<gene>
    <name evidence="7" type="ORF">C8D95_11375</name>
</gene>
<sequence>MNIDILSPRIRGEVITVLEPRLGAEVDALIWNGRKPARRARLIVRAACAGDVAEAVRFAAVNGLTISPRGGGHQFTGIATQADMVIDLCALDGLKLDAEARTARVEPAVTNARMAAALERHGLAFPLGHCGSVPMSGYLLGGGVGWNSAEWGFACFSVTAAEVVLADGRMVTATAEDHADVFWAARGAGPEFFGVVTAYHLALQPARKAISTTIRVYPGSSVVDVAAWAEIVMAKAPACVEFTAKVTPTPNGPMIASVATVFARTDAEACAVHAALGEGAPEALQVIGPMPTPFGALYAATEPSMPEGRRYAVDTVWSDARFGEVLGRVVEDMALAPSEASMALVVLRSNAVPTPGDAAFSCHGRVFGALYAIWQDEDEDAANLGWLRAAVDSVAPLCTGAYVGEADLDRPHRALRTLTPEAEARLTQLRALHDPSSLFHCQRRHEALAAE</sequence>
<dbReference type="GO" id="GO:0071949">
    <property type="term" value="F:FAD binding"/>
    <property type="evidence" value="ECO:0007669"/>
    <property type="project" value="InterPro"/>
</dbReference>
<dbReference type="InterPro" id="IPR006094">
    <property type="entry name" value="Oxid_FAD_bind_N"/>
</dbReference>
<evidence type="ECO:0000256" key="1">
    <source>
        <dbReference type="ARBA" id="ARBA00001974"/>
    </source>
</evidence>
<dbReference type="InterPro" id="IPR016169">
    <property type="entry name" value="FAD-bd_PCMH_sub2"/>
</dbReference>
<feature type="domain" description="FAD-binding PCMH-type" evidence="6">
    <location>
        <begin position="35"/>
        <end position="206"/>
    </location>
</feature>
<dbReference type="InterPro" id="IPR016167">
    <property type="entry name" value="FAD-bd_PCMH_sub1"/>
</dbReference>
<keyword evidence="5" id="KW-0560">Oxidoreductase</keyword>
<dbReference type="KEGG" id="salo:EF888_15275"/>
<comment type="similarity">
    <text evidence="2">Belongs to the oxygen-dependent FAD-linked oxidoreductase family.</text>
</comment>
<proteinExistence type="inferred from homology"/>
<dbReference type="Gene3D" id="3.40.462.20">
    <property type="match status" value="1"/>
</dbReference>
<reference evidence="7 8" key="1">
    <citation type="submission" date="2018-05" db="EMBL/GenBank/DDBJ databases">
        <title>Genomic Encyclopedia of Type Strains, Phase IV (KMG-IV): sequencing the most valuable type-strain genomes for metagenomic binning, comparative biology and taxonomic classification.</title>
        <authorList>
            <person name="Goeker M."/>
        </authorList>
    </citation>
    <scope>NUCLEOTIDE SEQUENCE [LARGE SCALE GENOMIC DNA]</scope>
    <source>
        <strain evidence="7 8">DSM 103371</strain>
    </source>
</reference>
<dbReference type="Gene3D" id="3.30.465.10">
    <property type="match status" value="1"/>
</dbReference>
<dbReference type="PROSITE" id="PS51387">
    <property type="entry name" value="FAD_PCMH"/>
    <property type="match status" value="1"/>
</dbReference>
<evidence type="ECO:0000256" key="4">
    <source>
        <dbReference type="ARBA" id="ARBA00022827"/>
    </source>
</evidence>
<evidence type="ECO:0000256" key="3">
    <source>
        <dbReference type="ARBA" id="ARBA00022630"/>
    </source>
</evidence>
<dbReference type="Proteomes" id="UP000245390">
    <property type="component" value="Unassembled WGS sequence"/>
</dbReference>